<comment type="caution">
    <text evidence="1">The sequence shown here is derived from an EMBL/GenBank/DDBJ whole genome shotgun (WGS) entry which is preliminary data.</text>
</comment>
<organism evidence="1 2">
    <name type="scientific">Streptomyces pratisoli</name>
    <dbReference type="NCBI Taxonomy" id="3139917"/>
    <lineage>
        <taxon>Bacteria</taxon>
        <taxon>Bacillati</taxon>
        <taxon>Actinomycetota</taxon>
        <taxon>Actinomycetes</taxon>
        <taxon>Kitasatosporales</taxon>
        <taxon>Streptomycetaceae</taxon>
        <taxon>Streptomyces</taxon>
    </lineage>
</organism>
<sequence>MPCTWPSTRTTPASARTYTTAQARPRAKTARFTRTFSGILWERPDRRKRWALRHRTETAVREVADELAFSVAAGIDETIVPYDLAATIRHAILDEFTTGQKLDRDLAIGDPMPFYGITIAVARMLDWLIRHHPEAVQHAIVETIGDGERRLGIPRDVSAQSLRTALALDGKLEREQLHACLDRVLPPAKSG</sequence>
<proteinExistence type="predicted"/>
<dbReference type="EMBL" id="JBBKAI010000002">
    <property type="protein sequence ID" value="MEJ8662056.1"/>
    <property type="molecule type" value="Genomic_DNA"/>
</dbReference>
<reference evidence="1" key="1">
    <citation type="submission" date="2024-03" db="EMBL/GenBank/DDBJ databases">
        <title>Novel Streptomyces species of biotechnological and ecological value are a feature of Machair soil.</title>
        <authorList>
            <person name="Prole J.R."/>
            <person name="Goodfellow M."/>
            <person name="Allenby N."/>
            <person name="Ward A.C."/>
        </authorList>
    </citation>
    <scope>NUCLEOTIDE SEQUENCE</scope>
    <source>
        <strain evidence="1">MS1.AVA.4</strain>
    </source>
</reference>
<dbReference type="Proteomes" id="UP001375539">
    <property type="component" value="Unassembled WGS sequence"/>
</dbReference>
<accession>A0ACC6QUU9</accession>
<protein>
    <submittedName>
        <fullName evidence="1">Uncharacterized protein</fullName>
    </submittedName>
</protein>
<gene>
    <name evidence="1" type="ORF">WKI58_37150</name>
</gene>
<evidence type="ECO:0000313" key="1">
    <source>
        <dbReference type="EMBL" id="MEJ8662056.1"/>
    </source>
</evidence>
<name>A0ACC6QUU9_9ACTN</name>
<evidence type="ECO:0000313" key="2">
    <source>
        <dbReference type="Proteomes" id="UP001375539"/>
    </source>
</evidence>
<keyword evidence="2" id="KW-1185">Reference proteome</keyword>